<reference evidence="7 8" key="1">
    <citation type="submission" date="2015-09" db="EMBL/GenBank/DDBJ databases">
        <title>Genome announcement of multiple Pseudomonas syringae strains.</title>
        <authorList>
            <person name="Thakur S."/>
            <person name="Wang P.W."/>
            <person name="Gong Y."/>
            <person name="Weir B.S."/>
            <person name="Guttman D.S."/>
        </authorList>
    </citation>
    <scope>NUCLEOTIDE SEQUENCE [LARGE SCALE GENOMIC DNA]</scope>
    <source>
        <strain evidence="7 8">ICMP7840</strain>
    </source>
</reference>
<evidence type="ECO:0000256" key="2">
    <source>
        <dbReference type="ARBA" id="ARBA00009190"/>
    </source>
</evidence>
<name>A0A0P9WRB7_PSEA0</name>
<gene>
    <name evidence="7" type="ORF">ALO53_02418</name>
</gene>
<evidence type="ECO:0000256" key="4">
    <source>
        <dbReference type="ARBA" id="ARBA00022989"/>
    </source>
</evidence>
<evidence type="ECO:0000313" key="7">
    <source>
        <dbReference type="EMBL" id="KPX53198.1"/>
    </source>
</evidence>
<dbReference type="AlphaFoldDB" id="A0A0P9WRB7"/>
<accession>A0A0P9WRB7</accession>
<comment type="subcellular location">
    <subcellularLocation>
        <location evidence="1 6">Membrane</location>
        <topology evidence="1 6">Multi-pass membrane protein</topology>
    </subcellularLocation>
</comment>
<sequence length="229" mass="24606">MLESFLIPTAVVALAEIGDKTQLLALILAARFRKPWPIIAGIVAATLANHAAAGAVGAWFSSFLSDAVLHWILAASFTATALWTLVPDKMDDDEASTARKFGPFMTTLITFFIAEIGDKTQIATVMLAAQYSYLWLVILGTTVGMLLANVPVVLAGNFAAEKLPLTLIRRLAACAFFVLALVAVYKAMQVSGWVFQPIRIWGLPDTAASLWESRPAAKQCDSATPGEYS</sequence>
<dbReference type="Pfam" id="PF01169">
    <property type="entry name" value="GDT1"/>
    <property type="match status" value="2"/>
</dbReference>
<feature type="transmembrane region" description="Helical" evidence="6">
    <location>
        <begin position="67"/>
        <end position="86"/>
    </location>
</feature>
<dbReference type="Proteomes" id="UP000050469">
    <property type="component" value="Unassembled WGS sequence"/>
</dbReference>
<comment type="caution">
    <text evidence="7">The sequence shown here is derived from an EMBL/GenBank/DDBJ whole genome shotgun (WGS) entry which is preliminary data.</text>
</comment>
<evidence type="ECO:0000256" key="6">
    <source>
        <dbReference type="RuleBase" id="RU365102"/>
    </source>
</evidence>
<keyword evidence="3 6" id="KW-0812">Transmembrane</keyword>
<evidence type="ECO:0000256" key="3">
    <source>
        <dbReference type="ARBA" id="ARBA00022692"/>
    </source>
</evidence>
<comment type="caution">
    <text evidence="6">Lacks conserved residue(s) required for the propagation of feature annotation.</text>
</comment>
<feature type="transmembrane region" description="Helical" evidence="6">
    <location>
        <begin position="133"/>
        <end position="155"/>
    </location>
</feature>
<organism evidence="7 8">
    <name type="scientific">Pseudomonas amygdali pv. photiniae</name>
    <dbReference type="NCBI Taxonomy" id="251724"/>
    <lineage>
        <taxon>Bacteria</taxon>
        <taxon>Pseudomonadati</taxon>
        <taxon>Pseudomonadota</taxon>
        <taxon>Gammaproteobacteria</taxon>
        <taxon>Pseudomonadales</taxon>
        <taxon>Pseudomonadaceae</taxon>
        <taxon>Pseudomonas</taxon>
        <taxon>Pseudomonas amygdali</taxon>
    </lineage>
</organism>
<dbReference type="GO" id="GO:0046873">
    <property type="term" value="F:metal ion transmembrane transporter activity"/>
    <property type="evidence" value="ECO:0007669"/>
    <property type="project" value="InterPro"/>
</dbReference>
<dbReference type="InterPro" id="IPR001727">
    <property type="entry name" value="GDT1-like"/>
</dbReference>
<keyword evidence="5 6" id="KW-0472">Membrane</keyword>
<feature type="transmembrane region" description="Helical" evidence="6">
    <location>
        <begin position="167"/>
        <end position="185"/>
    </location>
</feature>
<dbReference type="GO" id="GO:0016020">
    <property type="term" value="C:membrane"/>
    <property type="evidence" value="ECO:0007669"/>
    <property type="project" value="UniProtKB-SubCell"/>
</dbReference>
<evidence type="ECO:0000256" key="5">
    <source>
        <dbReference type="ARBA" id="ARBA00023136"/>
    </source>
</evidence>
<dbReference type="PANTHER" id="PTHR12608">
    <property type="entry name" value="TRANSMEMBRANE PROTEIN HTP-1 RELATED"/>
    <property type="match status" value="1"/>
</dbReference>
<proteinExistence type="inferred from homology"/>
<dbReference type="PANTHER" id="PTHR12608:SF1">
    <property type="entry name" value="TRANSMEMBRANE PROTEIN 165"/>
    <property type="match status" value="1"/>
</dbReference>
<keyword evidence="4 6" id="KW-1133">Transmembrane helix</keyword>
<comment type="similarity">
    <text evidence="2 6">Belongs to the GDT1 family.</text>
</comment>
<protein>
    <recommendedName>
        <fullName evidence="6">GDT1 family protein</fullName>
    </recommendedName>
</protein>
<feature type="transmembrane region" description="Helical" evidence="6">
    <location>
        <begin position="39"/>
        <end position="60"/>
    </location>
</feature>
<dbReference type="EMBL" id="LJQO01000616">
    <property type="protein sequence ID" value="KPX53198.1"/>
    <property type="molecule type" value="Genomic_DNA"/>
</dbReference>
<evidence type="ECO:0000313" key="8">
    <source>
        <dbReference type="Proteomes" id="UP000050469"/>
    </source>
</evidence>
<evidence type="ECO:0000256" key="1">
    <source>
        <dbReference type="ARBA" id="ARBA00004141"/>
    </source>
</evidence>